<dbReference type="RefSeq" id="WP_382467359.1">
    <property type="nucleotide sequence ID" value="NZ_JBHSPX010000003.1"/>
</dbReference>
<reference evidence="2" key="1">
    <citation type="journal article" date="2019" name="Int. J. Syst. Evol. Microbiol.">
        <title>The Global Catalogue of Microorganisms (GCM) 10K type strain sequencing project: providing services to taxonomists for standard genome sequencing and annotation.</title>
        <authorList>
            <consortium name="The Broad Institute Genomics Platform"/>
            <consortium name="The Broad Institute Genome Sequencing Center for Infectious Disease"/>
            <person name="Wu L."/>
            <person name="Ma J."/>
        </authorList>
    </citation>
    <scope>NUCLEOTIDE SEQUENCE [LARGE SCALE GENOMIC DNA]</scope>
    <source>
        <strain evidence="2">CGMCC 1.15180</strain>
    </source>
</reference>
<keyword evidence="2" id="KW-1185">Reference proteome</keyword>
<comment type="caution">
    <text evidence="1">The sequence shown here is derived from an EMBL/GenBank/DDBJ whole genome shotgun (WGS) entry which is preliminary data.</text>
</comment>
<name>A0ABW1MFT5_9ACTN</name>
<dbReference type="Proteomes" id="UP001596139">
    <property type="component" value="Unassembled WGS sequence"/>
</dbReference>
<protein>
    <submittedName>
        <fullName evidence="1">Uncharacterized protein</fullName>
    </submittedName>
</protein>
<feature type="non-terminal residue" evidence="1">
    <location>
        <position position="1"/>
    </location>
</feature>
<organism evidence="1 2">
    <name type="scientific">Streptomyces ochraceiscleroticus</name>
    <dbReference type="NCBI Taxonomy" id="47761"/>
    <lineage>
        <taxon>Bacteria</taxon>
        <taxon>Bacillati</taxon>
        <taxon>Actinomycetota</taxon>
        <taxon>Actinomycetes</taxon>
        <taxon>Kitasatosporales</taxon>
        <taxon>Streptomycetaceae</taxon>
        <taxon>Streptomyces</taxon>
    </lineage>
</organism>
<sequence>APSLLNKTPLTNWSQSEYGRISMDYAGKGDLGAKVVIGTTAGLVTSVGKATFNTMVFGESFDSNTLIADTASGAGGKGLAYQPGLLAARPLR</sequence>
<accession>A0ABW1MFT5</accession>
<proteinExistence type="predicted"/>
<dbReference type="EMBL" id="JBHSPX010000003">
    <property type="protein sequence ID" value="MFC6062535.1"/>
    <property type="molecule type" value="Genomic_DNA"/>
</dbReference>
<gene>
    <name evidence="1" type="ORF">ACFP4F_08235</name>
</gene>
<evidence type="ECO:0000313" key="2">
    <source>
        <dbReference type="Proteomes" id="UP001596139"/>
    </source>
</evidence>
<evidence type="ECO:0000313" key="1">
    <source>
        <dbReference type="EMBL" id="MFC6062535.1"/>
    </source>
</evidence>